<evidence type="ECO:0000259" key="8">
    <source>
        <dbReference type="PROSITE" id="PS50217"/>
    </source>
</evidence>
<dbReference type="OrthoDB" id="47359at2759"/>
<dbReference type="InterPro" id="IPR052470">
    <property type="entry name" value="ER_Stress-Reg_TF"/>
</dbReference>
<evidence type="ECO:0000256" key="3">
    <source>
        <dbReference type="ARBA" id="ARBA00023125"/>
    </source>
</evidence>
<name>W7U3G3_9STRA</name>
<dbReference type="Proteomes" id="UP000019335">
    <property type="component" value="Chromosome 7"/>
</dbReference>
<evidence type="ECO:0000256" key="1">
    <source>
        <dbReference type="ARBA" id="ARBA00022843"/>
    </source>
</evidence>
<accession>W7U3G3</accession>
<feature type="compositionally biased region" description="Basic and acidic residues" evidence="7">
    <location>
        <begin position="170"/>
        <end position="184"/>
    </location>
</feature>
<gene>
    <name evidence="9" type="ORF">Naga_100038g44</name>
</gene>
<feature type="compositionally biased region" description="Low complexity" evidence="7">
    <location>
        <begin position="452"/>
        <end position="475"/>
    </location>
</feature>
<feature type="domain" description="BZIP" evidence="8">
    <location>
        <begin position="173"/>
        <end position="216"/>
    </location>
</feature>
<feature type="region of interest" description="Disordered" evidence="7">
    <location>
        <begin position="397"/>
        <end position="599"/>
    </location>
</feature>
<feature type="region of interest" description="Disordered" evidence="7">
    <location>
        <begin position="138"/>
        <end position="197"/>
    </location>
</feature>
<dbReference type="PROSITE" id="PS50217">
    <property type="entry name" value="BZIP"/>
    <property type="match status" value="2"/>
</dbReference>
<evidence type="ECO:0000256" key="2">
    <source>
        <dbReference type="ARBA" id="ARBA00023015"/>
    </source>
</evidence>
<sequence>MPLAKVVIESVCSLSRPVSPKVSSAATAAVHAPKPTTYPLLSTGSACTPAQTMAYPMPPGYPHMPIGMPPSYAPLPPPPPGPPGHYQHHMPPIPRQDPGVTSVGMTSVCAGGGHSIGTKNGSSDGYGQSYQMIRTGSDESGLTTTTMGSSSTSSSSSTTSSQQQRKRMRLTSEERLQRSRERNRVHARKTRKRKKVQMESIQVTIENLQEEGRRMRLAVTEWYTANILLVMRGPEAEKEEALKSEAPNHAPNSGPQCKGQPPGSAPAGSTMGANDGLLSKYMTVQSFLERTNAAVAANNKAYEEAQSRAASESGLMDDSSSLGDADEADEGKAGGARGRCKYAPEDRERIRRERNRIHAKRTRDRRKRFMEESEKVMTRLLKENEELRQMLDLIYGDHAPVAGNQPGRSHPPQPSHHLPPHPQLAQSFAQFPSNGQALYPAAPVPQGGASGEGSSVASSSTTFSSASSQATGSISMTTGKTPEGNSHHSGNGRAPRPEGARVGQEGGSQGSEQEGLGDEDEDDDEVEEEEEEDERAYKAPKQVSPRWSEVPPSQVGEHWATSRPHLAAPSHQSGLRSVPPYPLSFPPTSAGTTQNGAPTDVGTEYKVEGSSMMRAIAPMGVLSAPTADDESRCRSPLRQQPPMPSIPIQAGAESCDVLEAGSGRKGETKPEPPSMQATKGLESDKERVTLCHPLQHICSQIQHIHSGGQGSGQREVGRQSVFQYHQHNLLAFRGENWIKRRCEISCARRKVGIWNNPKERNVKIGEKRGKFDRIGGLRKSPVDLQGWIGQSEIVCDRVILLWADECAYVSEGKTFDRRKPTAGIRCQARKRNGRETEFQKYRTRSSFLRAFCFIASSLPGQGTGTLRRRATH</sequence>
<feature type="compositionally biased region" description="Polar residues" evidence="7">
    <location>
        <begin position="425"/>
        <end position="436"/>
    </location>
</feature>
<dbReference type="Pfam" id="PF07716">
    <property type="entry name" value="bZIP_2"/>
    <property type="match status" value="1"/>
</dbReference>
<evidence type="ECO:0000256" key="5">
    <source>
        <dbReference type="ARBA" id="ARBA00023242"/>
    </source>
</evidence>
<keyword evidence="3" id="KW-0238">DNA-binding</keyword>
<keyword evidence="2" id="KW-0805">Transcription regulation</keyword>
<dbReference type="EMBL" id="AZIL01000516">
    <property type="protein sequence ID" value="EWM27234.1"/>
    <property type="molecule type" value="Genomic_DNA"/>
</dbReference>
<dbReference type="PANTHER" id="PTHR46542">
    <property type="entry name" value="X-BOX BINDING PROTEIN 1"/>
    <property type="match status" value="1"/>
</dbReference>
<feature type="compositionally biased region" description="Low complexity" evidence="7">
    <location>
        <begin position="140"/>
        <end position="161"/>
    </location>
</feature>
<reference evidence="9 10" key="1">
    <citation type="journal article" date="2014" name="Mol. Plant">
        <title>Chromosome Scale Genome Assembly and Transcriptome Profiling of Nannochloropsis gaditana in Nitrogen Depletion.</title>
        <authorList>
            <person name="Corteggiani Carpinelli E."/>
            <person name="Telatin A."/>
            <person name="Vitulo N."/>
            <person name="Forcato C."/>
            <person name="D'Angelo M."/>
            <person name="Schiavon R."/>
            <person name="Vezzi A."/>
            <person name="Giacometti G.M."/>
            <person name="Morosinotto T."/>
            <person name="Valle G."/>
        </authorList>
    </citation>
    <scope>NUCLEOTIDE SEQUENCE [LARGE SCALE GENOMIC DNA]</scope>
    <source>
        <strain evidence="9 10">B-31</strain>
    </source>
</reference>
<dbReference type="GO" id="GO:0005634">
    <property type="term" value="C:nucleus"/>
    <property type="evidence" value="ECO:0007669"/>
    <property type="project" value="TreeGrafter"/>
</dbReference>
<feature type="compositionally biased region" description="Polar residues" evidence="7">
    <location>
        <begin position="586"/>
        <end position="597"/>
    </location>
</feature>
<dbReference type="SMART" id="SM00338">
    <property type="entry name" value="BRLZ"/>
    <property type="match status" value="2"/>
</dbReference>
<feature type="compositionally biased region" description="Acidic residues" evidence="7">
    <location>
        <begin position="515"/>
        <end position="534"/>
    </location>
</feature>
<protein>
    <recommendedName>
        <fullName evidence="6">X-box-binding protein 1</fullName>
    </recommendedName>
</protein>
<feature type="region of interest" description="Disordered" evidence="7">
    <location>
        <begin position="660"/>
        <end position="682"/>
    </location>
</feature>
<dbReference type="InterPro" id="IPR004827">
    <property type="entry name" value="bZIP"/>
</dbReference>
<evidence type="ECO:0000256" key="4">
    <source>
        <dbReference type="ARBA" id="ARBA00023163"/>
    </source>
</evidence>
<dbReference type="Gene3D" id="1.20.5.170">
    <property type="match status" value="2"/>
</dbReference>
<keyword evidence="5" id="KW-0539">Nucleus</keyword>
<proteinExistence type="predicted"/>
<feature type="compositionally biased region" description="Polar residues" evidence="7">
    <location>
        <begin position="476"/>
        <end position="489"/>
    </location>
</feature>
<evidence type="ECO:0000313" key="9">
    <source>
        <dbReference type="EMBL" id="EWM27234.1"/>
    </source>
</evidence>
<feature type="region of interest" description="Disordered" evidence="7">
    <location>
        <begin position="307"/>
        <end position="370"/>
    </location>
</feature>
<dbReference type="AlphaFoldDB" id="W7U3G3"/>
<feature type="compositionally biased region" description="Basic residues" evidence="7">
    <location>
        <begin position="185"/>
        <end position="195"/>
    </location>
</feature>
<keyword evidence="1" id="KW-0832">Ubl conjugation</keyword>
<dbReference type="CDD" id="cd14809">
    <property type="entry name" value="bZIP_AUREO-like"/>
    <property type="match status" value="1"/>
</dbReference>
<evidence type="ECO:0000256" key="7">
    <source>
        <dbReference type="SAM" id="MobiDB-lite"/>
    </source>
</evidence>
<keyword evidence="4" id="KW-0804">Transcription</keyword>
<dbReference type="GO" id="GO:0000981">
    <property type="term" value="F:DNA-binding transcription factor activity, RNA polymerase II-specific"/>
    <property type="evidence" value="ECO:0007669"/>
    <property type="project" value="TreeGrafter"/>
</dbReference>
<dbReference type="GO" id="GO:0000977">
    <property type="term" value="F:RNA polymerase II transcription regulatory region sequence-specific DNA binding"/>
    <property type="evidence" value="ECO:0007669"/>
    <property type="project" value="TreeGrafter"/>
</dbReference>
<organism evidence="9 10">
    <name type="scientific">Nannochloropsis gaditana</name>
    <dbReference type="NCBI Taxonomy" id="72520"/>
    <lineage>
        <taxon>Eukaryota</taxon>
        <taxon>Sar</taxon>
        <taxon>Stramenopiles</taxon>
        <taxon>Ochrophyta</taxon>
        <taxon>Eustigmatophyceae</taxon>
        <taxon>Eustigmatales</taxon>
        <taxon>Monodopsidaceae</taxon>
        <taxon>Nannochloropsis</taxon>
    </lineage>
</organism>
<keyword evidence="10" id="KW-1185">Reference proteome</keyword>
<feature type="domain" description="BZIP" evidence="8">
    <location>
        <begin position="345"/>
        <end position="394"/>
    </location>
</feature>
<feature type="region of interest" description="Disordered" evidence="7">
    <location>
        <begin position="238"/>
        <end position="272"/>
    </location>
</feature>
<evidence type="ECO:0000256" key="6">
    <source>
        <dbReference type="ARBA" id="ARBA00040165"/>
    </source>
</evidence>
<feature type="compositionally biased region" description="Basic residues" evidence="7">
    <location>
        <begin position="352"/>
        <end position="368"/>
    </location>
</feature>
<dbReference type="SUPFAM" id="SSF57959">
    <property type="entry name" value="Leucine zipper domain"/>
    <property type="match status" value="2"/>
</dbReference>
<comment type="caution">
    <text evidence="9">The sequence shown here is derived from an EMBL/GenBank/DDBJ whole genome shotgun (WGS) entry which is preliminary data.</text>
</comment>
<feature type="compositionally biased region" description="Low complexity" evidence="7">
    <location>
        <begin position="310"/>
        <end position="323"/>
    </location>
</feature>
<feature type="compositionally biased region" description="Basic and acidic residues" evidence="7">
    <location>
        <begin position="342"/>
        <end position="351"/>
    </location>
</feature>
<dbReference type="InterPro" id="IPR046347">
    <property type="entry name" value="bZIP_sf"/>
</dbReference>
<dbReference type="PANTHER" id="PTHR46542:SF1">
    <property type="entry name" value="X-BOX BINDING PROTEIN 1"/>
    <property type="match status" value="1"/>
</dbReference>
<evidence type="ECO:0000313" key="10">
    <source>
        <dbReference type="Proteomes" id="UP000019335"/>
    </source>
</evidence>